<dbReference type="SUPFAM" id="SSF52402">
    <property type="entry name" value="Adenine nucleotide alpha hydrolases-like"/>
    <property type="match status" value="1"/>
</dbReference>
<organism evidence="6 7">
    <name type="scientific">Euzebya pacifica</name>
    <dbReference type="NCBI Taxonomy" id="1608957"/>
    <lineage>
        <taxon>Bacteria</taxon>
        <taxon>Bacillati</taxon>
        <taxon>Actinomycetota</taxon>
        <taxon>Nitriliruptoria</taxon>
        <taxon>Euzebyales</taxon>
    </lineage>
</organism>
<sequence length="244" mass="26155">MVTDTLVPALSDIDVEEAAHELEGAPAIDILRWARACIPRFAVTSSFGADAATLLSLVAEVDADLPVLFLDTGFHFAESLAYRHLLANRLGLRNVIDVRPDLTVAQQADRYGPAMYLRDPDVCCALRKVAPLDEALEGYDGWATGVRRSQTPDRASTPVVATADRDGRTLLKVAPLAAWTAADVAGHRRLHDLPPHPLANRGFGSIGCAPCTRPTAPGEDDRAGRWAGRAKTECGIHLESTTSA</sequence>
<dbReference type="AlphaFoldDB" id="A0A346Y4Q8"/>
<dbReference type="InterPro" id="IPR002500">
    <property type="entry name" value="PAPS_reduct_dom"/>
</dbReference>
<dbReference type="GO" id="GO:0004604">
    <property type="term" value="F:phosphoadenylyl-sulfate reductase (thioredoxin) activity"/>
    <property type="evidence" value="ECO:0007669"/>
    <property type="project" value="UniProtKB-UniRule"/>
</dbReference>
<feature type="domain" description="Phosphoadenosine phosphosulphate reductase" evidence="5">
    <location>
        <begin position="42"/>
        <end position="214"/>
    </location>
</feature>
<evidence type="ECO:0000313" key="7">
    <source>
        <dbReference type="Proteomes" id="UP000264006"/>
    </source>
</evidence>
<name>A0A346Y4Q8_9ACTN</name>
<keyword evidence="4" id="KW-0411">Iron-sulfur</keyword>
<comment type="similarity">
    <text evidence="1 4">Belongs to the PAPS reductase family. CysH subfamily.</text>
</comment>
<feature type="binding site" evidence="4">
    <location>
        <position position="124"/>
    </location>
    <ligand>
        <name>[4Fe-4S] cluster</name>
        <dbReference type="ChEBI" id="CHEBI:49883"/>
    </ligand>
</feature>
<gene>
    <name evidence="4" type="primary">cysH</name>
    <name evidence="6" type="ORF">DVS28_a4794</name>
</gene>
<comment type="subcellular location">
    <subcellularLocation>
        <location evidence="4">Cytoplasm</location>
    </subcellularLocation>
</comment>
<dbReference type="EC" id="1.8.4.10" evidence="4"/>
<dbReference type="GO" id="GO:0019379">
    <property type="term" value="P:sulfate assimilation, phosphoadenylyl sulfate reduction by phosphoadenylyl-sulfate reductase (thioredoxin)"/>
    <property type="evidence" value="ECO:0007669"/>
    <property type="project" value="UniProtKB-UniRule"/>
</dbReference>
<keyword evidence="4" id="KW-0963">Cytoplasm</keyword>
<dbReference type="GO" id="GO:0043866">
    <property type="term" value="F:adenylyl-sulfate reductase (thioredoxin) activity"/>
    <property type="evidence" value="ECO:0007669"/>
    <property type="project" value="UniProtKB-EC"/>
</dbReference>
<dbReference type="GO" id="GO:0046872">
    <property type="term" value="F:metal ion binding"/>
    <property type="evidence" value="ECO:0007669"/>
    <property type="project" value="UniProtKB-KW"/>
</dbReference>
<proteinExistence type="inferred from homology"/>
<accession>A0A346Y4Q8</accession>
<keyword evidence="2 4" id="KW-0560">Oxidoreductase</keyword>
<dbReference type="Proteomes" id="UP000264006">
    <property type="component" value="Chromosome"/>
</dbReference>
<protein>
    <recommendedName>
        <fullName evidence="4">Adenosine 5'-phosphosulfate reductase</fullName>
        <shortName evidence="4">APS reductase</shortName>
        <ecNumber evidence="4">1.8.4.10</ecNumber>
    </recommendedName>
    <alternativeName>
        <fullName evidence="4">5'-adenylylsulfate reductase</fullName>
    </alternativeName>
    <alternativeName>
        <fullName evidence="4">Thioredoxin-dependent 5'-adenylylsulfate reductase</fullName>
    </alternativeName>
</protein>
<dbReference type="OrthoDB" id="9794018at2"/>
<evidence type="ECO:0000256" key="3">
    <source>
        <dbReference type="ARBA" id="ARBA00024327"/>
    </source>
</evidence>
<evidence type="ECO:0000256" key="2">
    <source>
        <dbReference type="ARBA" id="ARBA00023002"/>
    </source>
</evidence>
<comment type="pathway">
    <text evidence="3 4">Sulfur metabolism; hydrogen sulfide biosynthesis; sulfite from sulfate.</text>
</comment>
<dbReference type="PANTHER" id="PTHR46509">
    <property type="entry name" value="PHOSPHOADENOSINE PHOSPHOSULFATE REDUCTASE"/>
    <property type="match status" value="1"/>
</dbReference>
<dbReference type="GO" id="GO:0051539">
    <property type="term" value="F:4 iron, 4 sulfur cluster binding"/>
    <property type="evidence" value="ECO:0007669"/>
    <property type="project" value="UniProtKB-UniRule"/>
</dbReference>
<dbReference type="NCBIfam" id="TIGR00434">
    <property type="entry name" value="cysH"/>
    <property type="match status" value="1"/>
</dbReference>
<feature type="binding site" evidence="4">
    <location>
        <position position="123"/>
    </location>
    <ligand>
        <name>[4Fe-4S] cluster</name>
        <dbReference type="ChEBI" id="CHEBI:49883"/>
    </ligand>
</feature>
<reference evidence="6 7" key="1">
    <citation type="submission" date="2018-09" db="EMBL/GenBank/DDBJ databases">
        <title>Complete genome sequence of Euzebya sp. DY32-46 isolated from seawater of Pacific Ocean.</title>
        <authorList>
            <person name="Xu L."/>
            <person name="Wu Y.-H."/>
            <person name="Xu X.-W."/>
        </authorList>
    </citation>
    <scope>NUCLEOTIDE SEQUENCE [LARGE SCALE GENOMIC DNA]</scope>
    <source>
        <strain evidence="6 7">DY32-46</strain>
    </source>
</reference>
<dbReference type="NCBIfam" id="NF002537">
    <property type="entry name" value="PRK02090.1"/>
    <property type="match status" value="1"/>
</dbReference>
<dbReference type="GO" id="GO:0070814">
    <property type="term" value="P:hydrogen sulfide biosynthetic process"/>
    <property type="evidence" value="ECO:0007669"/>
    <property type="project" value="UniProtKB-UniRule"/>
</dbReference>
<comment type="catalytic activity">
    <reaction evidence="4">
        <text>[thioredoxin]-disulfide + sulfite + AMP + 2 H(+) = adenosine 5'-phosphosulfate + [thioredoxin]-dithiol</text>
        <dbReference type="Rhea" id="RHEA:21976"/>
        <dbReference type="Rhea" id="RHEA-COMP:10698"/>
        <dbReference type="Rhea" id="RHEA-COMP:10700"/>
        <dbReference type="ChEBI" id="CHEBI:15378"/>
        <dbReference type="ChEBI" id="CHEBI:17359"/>
        <dbReference type="ChEBI" id="CHEBI:29950"/>
        <dbReference type="ChEBI" id="CHEBI:50058"/>
        <dbReference type="ChEBI" id="CHEBI:58243"/>
        <dbReference type="ChEBI" id="CHEBI:456215"/>
        <dbReference type="EC" id="1.8.4.10"/>
    </reaction>
</comment>
<evidence type="ECO:0000313" key="6">
    <source>
        <dbReference type="EMBL" id="AXV09455.1"/>
    </source>
</evidence>
<comment type="function">
    <text evidence="4">Catalyzes the formation of sulfite from adenosine 5'-phosphosulfate (APS) using thioredoxin as an electron donor.</text>
</comment>
<dbReference type="KEGG" id="euz:DVS28_a4794"/>
<keyword evidence="7" id="KW-1185">Reference proteome</keyword>
<dbReference type="InterPro" id="IPR014729">
    <property type="entry name" value="Rossmann-like_a/b/a_fold"/>
</dbReference>
<dbReference type="Pfam" id="PF01507">
    <property type="entry name" value="PAPS_reduct"/>
    <property type="match status" value="1"/>
</dbReference>
<dbReference type="PIRSF" id="PIRSF000857">
    <property type="entry name" value="PAPS_reductase"/>
    <property type="match status" value="1"/>
</dbReference>
<evidence type="ECO:0000256" key="4">
    <source>
        <dbReference type="HAMAP-Rule" id="MF_00063"/>
    </source>
</evidence>
<comment type="cofactor">
    <cofactor evidence="4">
        <name>[4Fe-4S] cluster</name>
        <dbReference type="ChEBI" id="CHEBI:49883"/>
    </cofactor>
    <text evidence="4">Binds 1 [4Fe-4S] cluster per subunit.</text>
</comment>
<dbReference type="Gene3D" id="3.40.50.620">
    <property type="entry name" value="HUPs"/>
    <property type="match status" value="1"/>
</dbReference>
<dbReference type="HAMAP" id="MF_00063">
    <property type="entry name" value="CysH"/>
    <property type="match status" value="1"/>
</dbReference>
<feature type="binding site" evidence="4">
    <location>
        <position position="211"/>
    </location>
    <ligand>
        <name>[4Fe-4S] cluster</name>
        <dbReference type="ChEBI" id="CHEBI:49883"/>
    </ligand>
</feature>
<keyword evidence="4" id="KW-0479">Metal-binding</keyword>
<keyword evidence="4" id="KW-0408">Iron</keyword>
<dbReference type="EMBL" id="CP031165">
    <property type="protein sequence ID" value="AXV09455.1"/>
    <property type="molecule type" value="Genomic_DNA"/>
</dbReference>
<dbReference type="GO" id="GO:0005737">
    <property type="term" value="C:cytoplasm"/>
    <property type="evidence" value="ECO:0007669"/>
    <property type="project" value="UniProtKB-SubCell"/>
</dbReference>
<feature type="active site" description="Nucleophile; cysteine thiosulfonate intermediate" evidence="4">
    <location>
        <position position="234"/>
    </location>
</feature>
<dbReference type="InterPro" id="IPR004511">
    <property type="entry name" value="PAPS/APS_Rdtase"/>
</dbReference>
<evidence type="ECO:0000256" key="1">
    <source>
        <dbReference type="ARBA" id="ARBA00009732"/>
    </source>
</evidence>
<evidence type="ECO:0000259" key="5">
    <source>
        <dbReference type="Pfam" id="PF01507"/>
    </source>
</evidence>
<dbReference type="PANTHER" id="PTHR46509:SF1">
    <property type="entry name" value="PHOSPHOADENOSINE PHOSPHOSULFATE REDUCTASE"/>
    <property type="match status" value="1"/>
</dbReference>
<feature type="binding site" evidence="4">
    <location>
        <position position="208"/>
    </location>
    <ligand>
        <name>[4Fe-4S] cluster</name>
        <dbReference type="ChEBI" id="CHEBI:49883"/>
    </ligand>
</feature>